<dbReference type="Pfam" id="PF05721">
    <property type="entry name" value="PhyH"/>
    <property type="match status" value="1"/>
</dbReference>
<protein>
    <submittedName>
        <fullName evidence="1">MmcH</fullName>
    </submittedName>
</protein>
<dbReference type="PANTHER" id="PTHR20883">
    <property type="entry name" value="PHYTANOYL-COA DIOXYGENASE DOMAIN CONTAINING 1"/>
    <property type="match status" value="1"/>
</dbReference>
<dbReference type="PANTHER" id="PTHR20883:SF48">
    <property type="entry name" value="ECTOINE DIOXYGENASE"/>
    <property type="match status" value="1"/>
</dbReference>
<dbReference type="SUPFAM" id="SSF51197">
    <property type="entry name" value="Clavaminate synthase-like"/>
    <property type="match status" value="1"/>
</dbReference>
<dbReference type="GO" id="GO:0005506">
    <property type="term" value="F:iron ion binding"/>
    <property type="evidence" value="ECO:0007669"/>
    <property type="project" value="UniProtKB-ARBA"/>
</dbReference>
<comment type="caution">
    <text evidence="1">The sequence shown here is derived from an EMBL/GenBank/DDBJ whole genome shotgun (WGS) entry which is preliminary data.</text>
</comment>
<dbReference type="GO" id="GO:0016706">
    <property type="term" value="F:2-oxoglutarate-dependent dioxygenase activity"/>
    <property type="evidence" value="ECO:0007669"/>
    <property type="project" value="UniProtKB-ARBA"/>
</dbReference>
<dbReference type="Proteomes" id="UP000037023">
    <property type="component" value="Unassembled WGS sequence"/>
</dbReference>
<sequence>MTTTELDLPRADSVVRAIGERGYLLVENLLPEPAVDRMRESLERLLYAEKQRNLHPSGHQRVLHLLAKDPVFLDALVHPFVLAVWRRYLGEDLICSTFSSNTLWPGAVEQYWHADHPYWTLTPPWPAVPLAGQCIWFLDDFTVENGATAGIPGSHRANRLPDMGESWCDEGEILAGPRGSVIFADGAWWHTSRPNRSTGSRSALLITYTHTFCVPQEDMRSQLATLADPSDLVVELLGGKQYQSRRDFPY</sequence>
<name>A0A0L8L4E4_STRVR</name>
<dbReference type="EMBL" id="LGUP01000055">
    <property type="protein sequence ID" value="KOG33017.1"/>
    <property type="molecule type" value="Genomic_DNA"/>
</dbReference>
<dbReference type="RefSeq" id="WP_033206924.1">
    <property type="nucleotide sequence ID" value="NZ_LGUP01000055.1"/>
</dbReference>
<accession>A0A0L8L4E4</accession>
<dbReference type="Gene3D" id="2.60.120.620">
    <property type="entry name" value="q2cbj1_9rhob like domain"/>
    <property type="match status" value="1"/>
</dbReference>
<reference evidence="1 2" key="1">
    <citation type="submission" date="2015-06" db="EMBL/GenBank/DDBJ databases">
        <authorList>
            <person name="Hoefler B.C."/>
            <person name="Straight P.D."/>
        </authorList>
    </citation>
    <scope>NUCLEOTIDE SEQUENCE [LARGE SCALE GENOMIC DNA]</scope>
    <source>
        <strain evidence="1 2">NRRL 3427</strain>
    </source>
</reference>
<dbReference type="AlphaFoldDB" id="A0A0L8L4E4"/>
<proteinExistence type="predicted"/>
<dbReference type="PATRIC" id="fig|1938.6.peg.1860"/>
<evidence type="ECO:0000313" key="2">
    <source>
        <dbReference type="Proteomes" id="UP000037023"/>
    </source>
</evidence>
<gene>
    <name evidence="1" type="ORF">ADK34_08475</name>
</gene>
<evidence type="ECO:0000313" key="1">
    <source>
        <dbReference type="EMBL" id="KOG33017.1"/>
    </source>
</evidence>
<dbReference type="OrthoDB" id="9796766at2"/>
<organism evidence="1 2">
    <name type="scientific">Streptomyces viridochromogenes</name>
    <dbReference type="NCBI Taxonomy" id="1938"/>
    <lineage>
        <taxon>Bacteria</taxon>
        <taxon>Bacillati</taxon>
        <taxon>Actinomycetota</taxon>
        <taxon>Actinomycetes</taxon>
        <taxon>Kitasatosporales</taxon>
        <taxon>Streptomycetaceae</taxon>
        <taxon>Streptomyces</taxon>
    </lineage>
</organism>
<dbReference type="InterPro" id="IPR008775">
    <property type="entry name" value="Phytyl_CoA_dOase-like"/>
</dbReference>